<protein>
    <submittedName>
        <fullName evidence="2">Uncharacterized protein</fullName>
    </submittedName>
</protein>
<keyword evidence="3" id="KW-1185">Reference proteome</keyword>
<evidence type="ECO:0000256" key="1">
    <source>
        <dbReference type="SAM" id="SignalP"/>
    </source>
</evidence>
<sequence>MQVRILLVMAVLLVSMSFSQTADAHACHDDGQMQHSMMQEADASGCEHEEQKHNSCCADMTIRHCSGGSVLFVGQPSSVNAAAVNFSTKVDAPIDTSIRAKHASNLFRPPNNYRLISY</sequence>
<feature type="chain" id="PRO_5011739845" evidence="1">
    <location>
        <begin position="25"/>
        <end position="118"/>
    </location>
</feature>
<keyword evidence="1" id="KW-0732">Signal</keyword>
<dbReference type="Proteomes" id="UP000199424">
    <property type="component" value="Unassembled WGS sequence"/>
</dbReference>
<dbReference type="AlphaFoldDB" id="A0A1I6G9U0"/>
<dbReference type="EMBL" id="FOYU01000001">
    <property type="protein sequence ID" value="SFR38901.1"/>
    <property type="molecule type" value="Genomic_DNA"/>
</dbReference>
<proteinExistence type="predicted"/>
<evidence type="ECO:0000313" key="2">
    <source>
        <dbReference type="EMBL" id="SFR38901.1"/>
    </source>
</evidence>
<gene>
    <name evidence="2" type="ORF">SAMN04488070_0347</name>
</gene>
<organism evidence="2 3">
    <name type="scientific">Pseudidiomarina maritima</name>
    <dbReference type="NCBI Taxonomy" id="519453"/>
    <lineage>
        <taxon>Bacteria</taxon>
        <taxon>Pseudomonadati</taxon>
        <taxon>Pseudomonadota</taxon>
        <taxon>Gammaproteobacteria</taxon>
        <taxon>Alteromonadales</taxon>
        <taxon>Idiomarinaceae</taxon>
        <taxon>Pseudidiomarina</taxon>
    </lineage>
</organism>
<name>A0A1I6G9U0_9GAMM</name>
<accession>A0A1I6G9U0</accession>
<reference evidence="3" key="1">
    <citation type="submission" date="2016-10" db="EMBL/GenBank/DDBJ databases">
        <authorList>
            <person name="Varghese N."/>
            <person name="Submissions S."/>
        </authorList>
    </citation>
    <scope>NUCLEOTIDE SEQUENCE [LARGE SCALE GENOMIC DNA]</scope>
    <source>
        <strain evidence="3">CGMCC 1.7285</strain>
    </source>
</reference>
<evidence type="ECO:0000313" key="3">
    <source>
        <dbReference type="Proteomes" id="UP000199424"/>
    </source>
</evidence>
<dbReference type="RefSeq" id="WP_092854676.1">
    <property type="nucleotide sequence ID" value="NZ_FOYU01000001.1"/>
</dbReference>
<feature type="signal peptide" evidence="1">
    <location>
        <begin position="1"/>
        <end position="24"/>
    </location>
</feature>